<comment type="caution">
    <text evidence="1">The sequence shown here is derived from an EMBL/GenBank/DDBJ whole genome shotgun (WGS) entry which is preliminary data.</text>
</comment>
<name>A0A9X3X301_9BACT</name>
<evidence type="ECO:0000313" key="2">
    <source>
        <dbReference type="Proteomes" id="UP001151081"/>
    </source>
</evidence>
<reference evidence="1 2" key="1">
    <citation type="submission" date="2021-04" db="EMBL/GenBank/DDBJ databases">
        <title>Genome analysis of Polyangium sp.</title>
        <authorList>
            <person name="Li Y."/>
            <person name="Wang J."/>
        </authorList>
    </citation>
    <scope>NUCLEOTIDE SEQUENCE [LARGE SCALE GENOMIC DNA]</scope>
    <source>
        <strain evidence="1 2">SDU14</strain>
    </source>
</reference>
<proteinExistence type="predicted"/>
<keyword evidence="2" id="KW-1185">Reference proteome</keyword>
<accession>A0A9X3X301</accession>
<protein>
    <submittedName>
        <fullName evidence="1">Uncharacterized protein</fullName>
    </submittedName>
</protein>
<dbReference type="Proteomes" id="UP001151081">
    <property type="component" value="Unassembled WGS sequence"/>
</dbReference>
<dbReference type="PANTHER" id="PTHR34613:SF1">
    <property type="entry name" value="SLL6017 PROTEIN"/>
    <property type="match status" value="1"/>
</dbReference>
<gene>
    <name evidence="1" type="ORF">KEG57_15070</name>
</gene>
<organism evidence="1 2">
    <name type="scientific">Polyangium jinanense</name>
    <dbReference type="NCBI Taxonomy" id="2829994"/>
    <lineage>
        <taxon>Bacteria</taxon>
        <taxon>Pseudomonadati</taxon>
        <taxon>Myxococcota</taxon>
        <taxon>Polyangia</taxon>
        <taxon>Polyangiales</taxon>
        <taxon>Polyangiaceae</taxon>
        <taxon>Polyangium</taxon>
    </lineage>
</organism>
<dbReference type="AlphaFoldDB" id="A0A9X3X301"/>
<dbReference type="PANTHER" id="PTHR34613">
    <property type="entry name" value="SLL0800 PROTEIN"/>
    <property type="match status" value="1"/>
</dbReference>
<dbReference type="EMBL" id="JAGTJJ010000006">
    <property type="protein sequence ID" value="MDC3981835.1"/>
    <property type="molecule type" value="Genomic_DNA"/>
</dbReference>
<dbReference type="RefSeq" id="WP_272418982.1">
    <property type="nucleotide sequence ID" value="NZ_JAGTJJ010000006.1"/>
</dbReference>
<evidence type="ECO:0000313" key="1">
    <source>
        <dbReference type="EMBL" id="MDC3981835.1"/>
    </source>
</evidence>
<sequence>MESFDQSLKYLLQHRPEAFLQFGLGDPTIQVLGPLPSDLPARGRDIDGSYLIVRDGTRTVAHLEFHRRHQGSTELSIDIAEAQIRLYRRERLPVLSQVWDLYGAADEPVVTECGLRYGASLETSASQAIYQRINLRALGWEELLSQAPFPLWPLVTLTRNGADQEVVREACGRIETKTELSPGERADYLAVLWFVAEAEDVPTRLLKMYISEERLMASELYQSIFSKGEAKGEATGEIRIQAETVIRILSRRLGVLEPAVREWIRLASDRERLGTWYDMALVADDAEAANRLVETIRKAQHP</sequence>